<name>A0ABQ2A874_9BACL</name>
<feature type="chain" id="PRO_5045354055" description="WxL domain-containing protein" evidence="1">
    <location>
        <begin position="25"/>
        <end position="262"/>
    </location>
</feature>
<evidence type="ECO:0000313" key="3">
    <source>
        <dbReference type="Proteomes" id="UP000605427"/>
    </source>
</evidence>
<evidence type="ECO:0008006" key="4">
    <source>
        <dbReference type="Google" id="ProtNLM"/>
    </source>
</evidence>
<keyword evidence="1" id="KW-0732">Signal</keyword>
<evidence type="ECO:0000256" key="1">
    <source>
        <dbReference type="SAM" id="SignalP"/>
    </source>
</evidence>
<keyword evidence="3" id="KW-1185">Reference proteome</keyword>
<dbReference type="RefSeq" id="WP_172247592.1">
    <property type="nucleotide sequence ID" value="NZ_BMDD01000009.1"/>
</dbReference>
<dbReference type="EMBL" id="BMDD01000009">
    <property type="protein sequence ID" value="GGH87442.1"/>
    <property type="molecule type" value="Genomic_DNA"/>
</dbReference>
<sequence>MKKLVTTLTASALLMGSLATAVSAAETSATVTDATYTSPTTGTVVTGTTKFVGNNKAFSFTNPTAWNERVSSQEYTGTALTEMGETAANYMVNFTYKPTDSNATPVVFATIRGYDSSVWNGLTNKETLGTPLNTTGGTIYVLSKVASNPFPATSAADQNAFNELLQSTNSGALQGFMVNPATGTLPSGPVVSTDDPSKVSTNPTPNIQLTSMTPFYKSPGGTMIGYLGPQKLDTTGKGQTDPASGQWVEIYTWMGLAWIVVE</sequence>
<organism evidence="2 3">
    <name type="scientific">Saccharibacillus endophyticus</name>
    <dbReference type="NCBI Taxonomy" id="2060666"/>
    <lineage>
        <taxon>Bacteria</taxon>
        <taxon>Bacillati</taxon>
        <taxon>Bacillota</taxon>
        <taxon>Bacilli</taxon>
        <taxon>Bacillales</taxon>
        <taxon>Paenibacillaceae</taxon>
        <taxon>Saccharibacillus</taxon>
    </lineage>
</organism>
<dbReference type="Proteomes" id="UP000605427">
    <property type="component" value="Unassembled WGS sequence"/>
</dbReference>
<accession>A0ABQ2A874</accession>
<gene>
    <name evidence="2" type="ORF">GCM10007362_49580</name>
</gene>
<protein>
    <recommendedName>
        <fullName evidence="4">WxL domain-containing protein</fullName>
    </recommendedName>
</protein>
<proteinExistence type="predicted"/>
<reference evidence="3" key="1">
    <citation type="journal article" date="2019" name="Int. J. Syst. Evol. Microbiol.">
        <title>The Global Catalogue of Microorganisms (GCM) 10K type strain sequencing project: providing services to taxonomists for standard genome sequencing and annotation.</title>
        <authorList>
            <consortium name="The Broad Institute Genomics Platform"/>
            <consortium name="The Broad Institute Genome Sequencing Center for Infectious Disease"/>
            <person name="Wu L."/>
            <person name="Ma J."/>
        </authorList>
    </citation>
    <scope>NUCLEOTIDE SEQUENCE [LARGE SCALE GENOMIC DNA]</scope>
    <source>
        <strain evidence="3">CCM 8702</strain>
    </source>
</reference>
<evidence type="ECO:0000313" key="2">
    <source>
        <dbReference type="EMBL" id="GGH87442.1"/>
    </source>
</evidence>
<comment type="caution">
    <text evidence="2">The sequence shown here is derived from an EMBL/GenBank/DDBJ whole genome shotgun (WGS) entry which is preliminary data.</text>
</comment>
<feature type="signal peptide" evidence="1">
    <location>
        <begin position="1"/>
        <end position="24"/>
    </location>
</feature>